<dbReference type="PANTHER" id="PTHR20974">
    <property type="entry name" value="UPF0585 PROTEIN CG18661"/>
    <property type="match status" value="1"/>
</dbReference>
<evidence type="ECO:0000313" key="2">
    <source>
        <dbReference type="Proteomes" id="UP000236884"/>
    </source>
</evidence>
<dbReference type="Gene3D" id="3.40.50.150">
    <property type="entry name" value="Vaccinia Virus protein VP39"/>
    <property type="match status" value="1"/>
</dbReference>
<dbReference type="OrthoDB" id="5525831at2"/>
<protein>
    <recommendedName>
        <fullName evidence="3">Methyltransferase domain protein</fullName>
    </recommendedName>
</protein>
<dbReference type="RefSeq" id="WP_096353470.1">
    <property type="nucleotide sequence ID" value="NZ_AP014946.1"/>
</dbReference>
<organism evidence="1 2">
    <name type="scientific">Variibacter gotjawalensis</name>
    <dbReference type="NCBI Taxonomy" id="1333996"/>
    <lineage>
        <taxon>Bacteria</taxon>
        <taxon>Pseudomonadati</taxon>
        <taxon>Pseudomonadota</taxon>
        <taxon>Alphaproteobacteria</taxon>
        <taxon>Hyphomicrobiales</taxon>
        <taxon>Nitrobacteraceae</taxon>
        <taxon>Variibacter</taxon>
    </lineage>
</organism>
<dbReference type="InterPro" id="IPR010342">
    <property type="entry name" value="DUF938"/>
</dbReference>
<dbReference type="KEGG" id="vgo:GJW-30_1_01410"/>
<evidence type="ECO:0008006" key="3">
    <source>
        <dbReference type="Google" id="ProtNLM"/>
    </source>
</evidence>
<proteinExistence type="predicted"/>
<accession>A0A0S3PSK2</accession>
<name>A0A0S3PSK2_9BRAD</name>
<sequence length="228" mass="24250">MAERSHWFAGGDAAGALHSPATVRNREPILAVLKRHLPETGTVLELAAGSGEHAAFFAAAFPQLAWQPSDPDAAALASIEAHRQATSVPNLRTPLQIDVTAADWPVTVADAILAINMLQVAPRAALGGLMRGAARTLTQGGVLYLYGPYLDGAETADSNIGFDTSLRLRNPGWGLYDWRDVEAAANADGLTLVDRVAMPADNFSLVFRRAADLDADLGADLDNRRDLE</sequence>
<dbReference type="PANTHER" id="PTHR20974:SF0">
    <property type="entry name" value="UPF0585 PROTEIN CG18661"/>
    <property type="match status" value="1"/>
</dbReference>
<dbReference type="InterPro" id="IPR029063">
    <property type="entry name" value="SAM-dependent_MTases_sf"/>
</dbReference>
<dbReference type="Proteomes" id="UP000236884">
    <property type="component" value="Chromosome"/>
</dbReference>
<dbReference type="SUPFAM" id="SSF53335">
    <property type="entry name" value="S-adenosyl-L-methionine-dependent methyltransferases"/>
    <property type="match status" value="1"/>
</dbReference>
<dbReference type="Pfam" id="PF06080">
    <property type="entry name" value="DUF938"/>
    <property type="match status" value="1"/>
</dbReference>
<keyword evidence="2" id="KW-1185">Reference proteome</keyword>
<gene>
    <name evidence="1" type="ORF">GJW-30_1_01410</name>
</gene>
<dbReference type="AlphaFoldDB" id="A0A0S3PSK2"/>
<dbReference type="EMBL" id="AP014946">
    <property type="protein sequence ID" value="BAT58882.1"/>
    <property type="molecule type" value="Genomic_DNA"/>
</dbReference>
<reference evidence="1 2" key="1">
    <citation type="submission" date="2015-08" db="EMBL/GenBank/DDBJ databases">
        <title>Investigation of the bacterial diversity of lava forest soil.</title>
        <authorList>
            <person name="Lee J.S."/>
        </authorList>
    </citation>
    <scope>NUCLEOTIDE SEQUENCE [LARGE SCALE GENOMIC DNA]</scope>
    <source>
        <strain evidence="1 2">GJW-30</strain>
    </source>
</reference>
<evidence type="ECO:0000313" key="1">
    <source>
        <dbReference type="EMBL" id="BAT58882.1"/>
    </source>
</evidence>